<accession>A0A8J7J132</accession>
<dbReference type="SFLD" id="SFLDS00029">
    <property type="entry name" value="Radical_SAM"/>
    <property type="match status" value="1"/>
</dbReference>
<keyword evidence="6" id="KW-0411">Iron-sulfur</keyword>
<dbReference type="Pfam" id="PF04055">
    <property type="entry name" value="Radical_SAM"/>
    <property type="match status" value="1"/>
</dbReference>
<dbReference type="Proteomes" id="UP000636888">
    <property type="component" value="Unassembled WGS sequence"/>
</dbReference>
<reference evidence="8" key="1">
    <citation type="submission" date="2020-12" db="EMBL/GenBank/DDBJ databases">
        <title>Geomonas sp. Red875, isolated from river sediment.</title>
        <authorList>
            <person name="Xu Z."/>
            <person name="Zhang Z."/>
            <person name="Masuda Y."/>
            <person name="Itoh H."/>
            <person name="Senoo K."/>
        </authorList>
    </citation>
    <scope>NUCLEOTIDE SEQUENCE</scope>
    <source>
        <strain evidence="8">Red875</strain>
    </source>
</reference>
<evidence type="ECO:0000256" key="5">
    <source>
        <dbReference type="ARBA" id="ARBA00023004"/>
    </source>
</evidence>
<dbReference type="GO" id="GO:0003824">
    <property type="term" value="F:catalytic activity"/>
    <property type="evidence" value="ECO:0007669"/>
    <property type="project" value="InterPro"/>
</dbReference>
<feature type="domain" description="Radical SAM core" evidence="7">
    <location>
        <begin position="24"/>
        <end position="204"/>
    </location>
</feature>
<dbReference type="InterPro" id="IPR013785">
    <property type="entry name" value="Aldolase_TIM"/>
</dbReference>
<keyword evidence="9" id="KW-1185">Reference proteome</keyword>
<protein>
    <submittedName>
        <fullName evidence="8">Radical SAM protein</fullName>
    </submittedName>
</protein>
<evidence type="ECO:0000259" key="7">
    <source>
        <dbReference type="Pfam" id="PF04055"/>
    </source>
</evidence>
<name>A0A8J7J132_9BACT</name>
<dbReference type="PANTHER" id="PTHR30352">
    <property type="entry name" value="PYRUVATE FORMATE-LYASE-ACTIVATING ENZYME"/>
    <property type="match status" value="1"/>
</dbReference>
<sequence length="231" mass="24416">MTAPCILDIVHGSITDGPGIRTTVHFPGCPLCCVWCKHPADGSACAPRPSFEMERGGAAGAAGACAGNAPAGNLYGEPWPVDQLVAALLEDYELHQATGGGVTLAVGDPTPHAGYLATLLNNLKEKGTHLTLQTCGVFDYDVFRRELLPSLDLVYFDLKFVDPTLHRIYTGSDNAPILANFRLLAADLGDRLIPRVPMVPGITMTEQNVGGIAAFLRESGASSSMLVPYVP</sequence>
<gene>
    <name evidence="8" type="ORF">JFN93_17210</name>
</gene>
<evidence type="ECO:0000256" key="4">
    <source>
        <dbReference type="ARBA" id="ARBA00022723"/>
    </source>
</evidence>
<comment type="cofactor">
    <cofactor evidence="1">
        <name>[4Fe-4S] cluster</name>
        <dbReference type="ChEBI" id="CHEBI:49883"/>
    </cofactor>
</comment>
<proteinExistence type="predicted"/>
<evidence type="ECO:0000256" key="3">
    <source>
        <dbReference type="ARBA" id="ARBA00022691"/>
    </source>
</evidence>
<keyword evidence="3" id="KW-0949">S-adenosyl-L-methionine</keyword>
<keyword evidence="5" id="KW-0408">Iron</keyword>
<evidence type="ECO:0000313" key="8">
    <source>
        <dbReference type="EMBL" id="MBJ6726452.1"/>
    </source>
</evidence>
<dbReference type="Gene3D" id="3.20.20.70">
    <property type="entry name" value="Aldolase class I"/>
    <property type="match status" value="1"/>
</dbReference>
<dbReference type="GO" id="GO:0051539">
    <property type="term" value="F:4 iron, 4 sulfur cluster binding"/>
    <property type="evidence" value="ECO:0007669"/>
    <property type="project" value="UniProtKB-KW"/>
</dbReference>
<evidence type="ECO:0000256" key="1">
    <source>
        <dbReference type="ARBA" id="ARBA00001966"/>
    </source>
</evidence>
<organism evidence="8 9">
    <name type="scientific">Geomesophilobacter sediminis</name>
    <dbReference type="NCBI Taxonomy" id="2798584"/>
    <lineage>
        <taxon>Bacteria</taxon>
        <taxon>Pseudomonadati</taxon>
        <taxon>Thermodesulfobacteriota</taxon>
        <taxon>Desulfuromonadia</taxon>
        <taxon>Geobacterales</taxon>
        <taxon>Geobacteraceae</taxon>
        <taxon>Geomesophilobacter</taxon>
    </lineage>
</organism>
<dbReference type="EMBL" id="JAEMHM010000014">
    <property type="protein sequence ID" value="MBJ6726452.1"/>
    <property type="molecule type" value="Genomic_DNA"/>
</dbReference>
<evidence type="ECO:0000256" key="6">
    <source>
        <dbReference type="ARBA" id="ARBA00023014"/>
    </source>
</evidence>
<evidence type="ECO:0000313" key="9">
    <source>
        <dbReference type="Proteomes" id="UP000636888"/>
    </source>
</evidence>
<keyword evidence="2" id="KW-0004">4Fe-4S</keyword>
<evidence type="ECO:0000256" key="2">
    <source>
        <dbReference type="ARBA" id="ARBA00022485"/>
    </source>
</evidence>
<keyword evidence="4" id="KW-0479">Metal-binding</keyword>
<dbReference type="PANTHER" id="PTHR30352:SF4">
    <property type="entry name" value="PYRUVATE FORMATE-LYASE 2-ACTIVATING ENZYME"/>
    <property type="match status" value="1"/>
</dbReference>
<dbReference type="InterPro" id="IPR007197">
    <property type="entry name" value="rSAM"/>
</dbReference>
<dbReference type="InterPro" id="IPR058240">
    <property type="entry name" value="rSAM_sf"/>
</dbReference>
<comment type="caution">
    <text evidence="8">The sequence shown here is derived from an EMBL/GenBank/DDBJ whole genome shotgun (WGS) entry which is preliminary data.</text>
</comment>
<dbReference type="SUPFAM" id="SSF102114">
    <property type="entry name" value="Radical SAM enzymes"/>
    <property type="match status" value="1"/>
</dbReference>
<dbReference type="InterPro" id="IPR034457">
    <property type="entry name" value="Organic_radical-activating"/>
</dbReference>
<dbReference type="AlphaFoldDB" id="A0A8J7J132"/>
<dbReference type="GO" id="GO:0046872">
    <property type="term" value="F:metal ion binding"/>
    <property type="evidence" value="ECO:0007669"/>
    <property type="project" value="UniProtKB-KW"/>
</dbReference>
<dbReference type="RefSeq" id="WP_199385368.1">
    <property type="nucleotide sequence ID" value="NZ_JAEMHM010000014.1"/>
</dbReference>